<dbReference type="OrthoDB" id="7055905at2"/>
<dbReference type="AlphaFoldDB" id="H8GAR2"/>
<dbReference type="InterPro" id="IPR050072">
    <property type="entry name" value="Peptidase_M20A"/>
</dbReference>
<feature type="domain" description="Peptidase M20 dimerisation" evidence="6">
    <location>
        <begin position="194"/>
        <end position="330"/>
    </location>
</feature>
<dbReference type="NCBIfam" id="NF005913">
    <property type="entry name" value="PRK07906.1"/>
    <property type="match status" value="1"/>
</dbReference>
<dbReference type="FunFam" id="1.10.150.900:FF:000002">
    <property type="entry name" value="M20/M25/M40 family peptidase"/>
    <property type="match status" value="1"/>
</dbReference>
<organism evidence="7 8">
    <name type="scientific">Saccharomonospora azurea NA-128</name>
    <dbReference type="NCBI Taxonomy" id="882081"/>
    <lineage>
        <taxon>Bacteria</taxon>
        <taxon>Bacillati</taxon>
        <taxon>Actinomycetota</taxon>
        <taxon>Actinomycetes</taxon>
        <taxon>Pseudonocardiales</taxon>
        <taxon>Pseudonocardiaceae</taxon>
        <taxon>Saccharomonospora</taxon>
    </lineage>
</organism>
<dbReference type="GO" id="GO:0046872">
    <property type="term" value="F:metal ion binding"/>
    <property type="evidence" value="ECO:0007669"/>
    <property type="project" value="UniProtKB-KW"/>
</dbReference>
<evidence type="ECO:0000313" key="7">
    <source>
        <dbReference type="EMBL" id="EHY87628.1"/>
    </source>
</evidence>
<dbReference type="RefSeq" id="WP_005438654.1">
    <property type="nucleotide sequence ID" value="NZ_CM001466.1"/>
</dbReference>
<dbReference type="Gene3D" id="1.10.150.900">
    <property type="match status" value="1"/>
</dbReference>
<evidence type="ECO:0000256" key="5">
    <source>
        <dbReference type="ARBA" id="ARBA00022833"/>
    </source>
</evidence>
<keyword evidence="3" id="KW-0479">Metal-binding</keyword>
<evidence type="ECO:0000256" key="1">
    <source>
        <dbReference type="ARBA" id="ARBA00001947"/>
    </source>
</evidence>
<comment type="cofactor">
    <cofactor evidence="1">
        <name>Zn(2+)</name>
        <dbReference type="ChEBI" id="CHEBI:29105"/>
    </cofactor>
</comment>
<keyword evidence="8" id="KW-1185">Reference proteome</keyword>
<evidence type="ECO:0000256" key="2">
    <source>
        <dbReference type="ARBA" id="ARBA00006247"/>
    </source>
</evidence>
<keyword evidence="5" id="KW-0862">Zinc</keyword>
<dbReference type="PANTHER" id="PTHR43808">
    <property type="entry name" value="ACETYLORNITHINE DEACETYLASE"/>
    <property type="match status" value="1"/>
</dbReference>
<dbReference type="InterPro" id="IPR036264">
    <property type="entry name" value="Bact_exopeptidase_dim_dom"/>
</dbReference>
<dbReference type="PIRSF" id="PIRSF036696">
    <property type="entry name" value="ACY-1"/>
    <property type="match status" value="1"/>
</dbReference>
<dbReference type="GO" id="GO:0016787">
    <property type="term" value="F:hydrolase activity"/>
    <property type="evidence" value="ECO:0007669"/>
    <property type="project" value="UniProtKB-KW"/>
</dbReference>
<evidence type="ECO:0000256" key="4">
    <source>
        <dbReference type="ARBA" id="ARBA00022801"/>
    </source>
</evidence>
<keyword evidence="4" id="KW-0378">Hydrolase</keyword>
<dbReference type="Proteomes" id="UP000004705">
    <property type="component" value="Chromosome"/>
</dbReference>
<gene>
    <name evidence="7" type="ORF">SacazDRAFT_00679</name>
</gene>
<dbReference type="HOGENOM" id="CLU_021802_11_2_11"/>
<dbReference type="SUPFAM" id="SSF55031">
    <property type="entry name" value="Bacterial exopeptidase dimerisation domain"/>
    <property type="match status" value="1"/>
</dbReference>
<comment type="similarity">
    <text evidence="2">Belongs to the peptidase M20A family.</text>
</comment>
<dbReference type="InterPro" id="IPR011650">
    <property type="entry name" value="Peptidase_M20_dimer"/>
</dbReference>
<dbReference type="Pfam" id="PF07687">
    <property type="entry name" value="M20_dimer"/>
    <property type="match status" value="1"/>
</dbReference>
<reference evidence="7 8" key="1">
    <citation type="journal article" date="2012" name="Stand. Genomic Sci.">
        <title>Genome sequence of the soil bacterium Saccharomonospora azurea type strain (NA-128(T)).</title>
        <authorList>
            <person name="Klenk H.P."/>
            <person name="Held B."/>
            <person name="Lucas S."/>
            <person name="Lapidus A."/>
            <person name="Copeland A."/>
            <person name="Hammon N."/>
            <person name="Pitluck S."/>
            <person name="Goodwin L.A."/>
            <person name="Han C."/>
            <person name="Tapia R."/>
            <person name="Brambilla E.M."/>
            <person name="Potter G."/>
            <person name="Land M."/>
            <person name="Ivanova N."/>
            <person name="Rohde M."/>
            <person name="Goker M."/>
            <person name="Detter J.C."/>
            <person name="Kyrpides N.C."/>
            <person name="Woyke T."/>
        </authorList>
    </citation>
    <scope>NUCLEOTIDE SEQUENCE [LARGE SCALE GENOMIC DNA]</scope>
    <source>
        <strain evidence="7 8">NA-128</strain>
    </source>
</reference>
<dbReference type="Gene3D" id="3.40.630.10">
    <property type="entry name" value="Zn peptidases"/>
    <property type="match status" value="1"/>
</dbReference>
<dbReference type="Gene3D" id="3.30.70.360">
    <property type="match status" value="1"/>
</dbReference>
<name>H8GAR2_9PSEU</name>
<proteinExistence type="inferred from homology"/>
<dbReference type="SUPFAM" id="SSF53187">
    <property type="entry name" value="Zn-dependent exopeptidases"/>
    <property type="match status" value="1"/>
</dbReference>
<dbReference type="InterPro" id="IPR002933">
    <property type="entry name" value="Peptidase_M20"/>
</dbReference>
<protein>
    <submittedName>
        <fullName evidence="7">Acetylornithine deacetylase/succinyldiaminopimelate desuccinylase-like deacylase</fullName>
    </submittedName>
</protein>
<accession>H8GAR2</accession>
<sequence length="434" mass="46175">MTADVVDLCSQLVRFDTTNHGAGDARGERDAAEFCATTLAAAGIEPTILESAPRRANVVARVPGENPDLPALLIQGHLDVVPADPAEWSVDPFSGTVADGYVWGRGAVDMKDFCATVLAALSSLAATGRRPRRDIVLAFVADEEDRGEYGAHWLTAHHSDLFTDCAAAVSESGGYTYHVRAADGRTVRLYPVGTAERGTAHLRLTARGRAGHGSRRNDANAVTRLVDALHALAAHRWPVVLTPTVEAFLERTGKALGVDVDLHDIDATLDRLGDAAPLVESTVRNSVTPTVLSAGYKVNVIPGVAEAHVDGRVLPGTEAALLSEVDALIGPHVEREFLSRSPSVEAPVDSPWFDAMADALRSQDPDAVVVPYCLGGGTDAKAFSELGIDCYGFAPLWLPEGFDYRAMAHGVDERVPVDGLRFGARVMEHLLLNA</sequence>
<evidence type="ECO:0000256" key="3">
    <source>
        <dbReference type="ARBA" id="ARBA00022723"/>
    </source>
</evidence>
<evidence type="ECO:0000259" key="6">
    <source>
        <dbReference type="Pfam" id="PF07687"/>
    </source>
</evidence>
<dbReference type="Pfam" id="PF01546">
    <property type="entry name" value="Peptidase_M20"/>
    <property type="match status" value="1"/>
</dbReference>
<dbReference type="EMBL" id="CM001466">
    <property type="protein sequence ID" value="EHY87628.1"/>
    <property type="molecule type" value="Genomic_DNA"/>
</dbReference>
<dbReference type="PANTHER" id="PTHR43808:SF8">
    <property type="entry name" value="PEPTIDASE M20 DIMERISATION DOMAIN-CONTAINING PROTEIN"/>
    <property type="match status" value="1"/>
</dbReference>
<evidence type="ECO:0000313" key="8">
    <source>
        <dbReference type="Proteomes" id="UP000004705"/>
    </source>
</evidence>